<comment type="caution">
    <text evidence="19">The sequence shown here is derived from an EMBL/GenBank/DDBJ whole genome shotgun (WGS) entry which is preliminary data.</text>
</comment>
<name>A0A848L2I6_9ACTN</name>
<dbReference type="InterPro" id="IPR017961">
    <property type="entry name" value="DNA_pol_Y-fam_little_finger"/>
</dbReference>
<dbReference type="AlphaFoldDB" id="A0A848L2I6"/>
<dbReference type="GO" id="GO:0009432">
    <property type="term" value="P:SOS response"/>
    <property type="evidence" value="ECO:0007669"/>
    <property type="project" value="TreeGrafter"/>
</dbReference>
<evidence type="ECO:0000256" key="3">
    <source>
        <dbReference type="ARBA" id="ARBA00010945"/>
    </source>
</evidence>
<accession>A0A848L2I6</accession>
<dbReference type="Gene3D" id="3.30.1490.100">
    <property type="entry name" value="DNA polymerase, Y-family, little finger domain"/>
    <property type="match status" value="1"/>
</dbReference>
<comment type="function">
    <text evidence="16">Poorly processive, error-prone DNA polymerase involved in untargeted mutagenesis. Copies undamaged DNA at stalled replication forks, which arise in vivo from mismatched or misaligned primer ends. These misaligned primers can be extended by PolIV. Exhibits no 3'-5' exonuclease (proofreading) activity. May be involved in translesional synthesis, in conjunction with the beta clamp from PolIII.</text>
</comment>
<dbReference type="SUPFAM" id="SSF56672">
    <property type="entry name" value="DNA/RNA polymerases"/>
    <property type="match status" value="1"/>
</dbReference>
<sequence length="360" mass="39519">MTTAQRFGAILHVDLDQFQVSVERLRSPELVDVPVIVGGNGDPTEARKVVTCASYEARAQGVRAGMPLRVAHRKMPDAVYLPLDAPAYDVASADVMATLRSFGHPVEVWGWDEAYLGADVDDPAALASQIITAIADRNGLRASIGISDNKQRAKMATNFAKKQEVRDAASQRIFRLDAGNWIELMGEGPTKELWSVGPKTAKKLSANGVDTVNQLIATPKDDLIATFGPHQGNWLYVLSRGGGDATITAEPWLARSHSKSRTYATDITDAAELHAAIAELTREVLDQVLAEQRVVFRIAITVRTKTFYTRTKSRKLPEPTIALDDIEPVCHALLDQFELDRPVRLLGVRLDLVTDDEESR</sequence>
<dbReference type="Gene3D" id="3.40.1170.60">
    <property type="match status" value="1"/>
</dbReference>
<dbReference type="InterPro" id="IPR036775">
    <property type="entry name" value="DNA_pol_Y-fam_lit_finger_sf"/>
</dbReference>
<dbReference type="GO" id="GO:0006281">
    <property type="term" value="P:DNA repair"/>
    <property type="evidence" value="ECO:0007669"/>
    <property type="project" value="UniProtKB-KW"/>
</dbReference>
<dbReference type="GO" id="GO:0005829">
    <property type="term" value="C:cytosol"/>
    <property type="evidence" value="ECO:0007669"/>
    <property type="project" value="TreeGrafter"/>
</dbReference>
<dbReference type="Pfam" id="PF21999">
    <property type="entry name" value="IMS_HHH_1"/>
    <property type="match status" value="1"/>
</dbReference>
<keyword evidence="14" id="KW-0238">DNA-binding</keyword>
<keyword evidence="13" id="KW-0239">DNA-directed DNA polymerase</keyword>
<dbReference type="InterPro" id="IPR043502">
    <property type="entry name" value="DNA/RNA_pol_sf"/>
</dbReference>
<evidence type="ECO:0000256" key="12">
    <source>
        <dbReference type="ARBA" id="ARBA00022842"/>
    </source>
</evidence>
<comment type="catalytic activity">
    <reaction evidence="17">
        <text>DNA(n) + a 2'-deoxyribonucleoside 5'-triphosphate = DNA(n+1) + diphosphate</text>
        <dbReference type="Rhea" id="RHEA:22508"/>
        <dbReference type="Rhea" id="RHEA-COMP:17339"/>
        <dbReference type="Rhea" id="RHEA-COMP:17340"/>
        <dbReference type="ChEBI" id="CHEBI:33019"/>
        <dbReference type="ChEBI" id="CHEBI:61560"/>
        <dbReference type="ChEBI" id="CHEBI:173112"/>
        <dbReference type="EC" id="2.7.7.7"/>
    </reaction>
</comment>
<reference evidence="19 20" key="1">
    <citation type="submission" date="2020-04" db="EMBL/GenBank/DDBJ databases">
        <title>Gordonia sp. nov. TBRC 11910.</title>
        <authorList>
            <person name="Suriyachadkun C."/>
        </authorList>
    </citation>
    <scope>NUCLEOTIDE SEQUENCE [LARGE SCALE GENOMIC DNA]</scope>
    <source>
        <strain evidence="19 20">TBRC 11910</strain>
    </source>
</reference>
<dbReference type="GO" id="GO:0003684">
    <property type="term" value="F:damaged DNA binding"/>
    <property type="evidence" value="ECO:0007669"/>
    <property type="project" value="InterPro"/>
</dbReference>
<dbReference type="PANTHER" id="PTHR11076">
    <property type="entry name" value="DNA REPAIR POLYMERASE UMUC / TRANSFERASE FAMILY MEMBER"/>
    <property type="match status" value="1"/>
</dbReference>
<keyword evidence="8 19" id="KW-0548">Nucleotidyltransferase</keyword>
<proteinExistence type="inferred from homology"/>
<dbReference type="GO" id="GO:0006260">
    <property type="term" value="P:DNA replication"/>
    <property type="evidence" value="ECO:0007669"/>
    <property type="project" value="UniProtKB-KW"/>
</dbReference>
<evidence type="ECO:0000256" key="11">
    <source>
        <dbReference type="ARBA" id="ARBA00022763"/>
    </source>
</evidence>
<evidence type="ECO:0000256" key="14">
    <source>
        <dbReference type="ARBA" id="ARBA00023125"/>
    </source>
</evidence>
<keyword evidence="11" id="KW-0227">DNA damage</keyword>
<keyword evidence="7 19" id="KW-0808">Transferase</keyword>
<feature type="domain" description="UmuC" evidence="18">
    <location>
        <begin position="10"/>
        <end position="197"/>
    </location>
</feature>
<dbReference type="Gene3D" id="3.30.70.270">
    <property type="match status" value="1"/>
</dbReference>
<keyword evidence="5" id="KW-0515">Mutator protein</keyword>
<protein>
    <recommendedName>
        <fullName evidence="4">DNA-directed DNA polymerase</fullName>
        <ecNumber evidence="4">2.7.7.7</ecNumber>
    </recommendedName>
</protein>
<dbReference type="Pfam" id="PF11799">
    <property type="entry name" value="IMS_C"/>
    <property type="match status" value="1"/>
</dbReference>
<dbReference type="PANTHER" id="PTHR11076:SF33">
    <property type="entry name" value="DNA POLYMERASE KAPPA"/>
    <property type="match status" value="1"/>
</dbReference>
<dbReference type="Gene3D" id="1.10.150.20">
    <property type="entry name" value="5' to 3' exonuclease, C-terminal subdomain"/>
    <property type="match status" value="1"/>
</dbReference>
<evidence type="ECO:0000256" key="1">
    <source>
        <dbReference type="ARBA" id="ARBA00001946"/>
    </source>
</evidence>
<evidence type="ECO:0000256" key="8">
    <source>
        <dbReference type="ARBA" id="ARBA00022695"/>
    </source>
</evidence>
<keyword evidence="15" id="KW-0234">DNA repair</keyword>
<comment type="subcellular location">
    <subcellularLocation>
        <location evidence="2">Cytoplasm</location>
    </subcellularLocation>
</comment>
<comment type="cofactor">
    <cofactor evidence="1">
        <name>Mg(2+)</name>
        <dbReference type="ChEBI" id="CHEBI:18420"/>
    </cofactor>
</comment>
<dbReference type="EC" id="2.7.7.7" evidence="4"/>
<dbReference type="NCBIfam" id="NF002883">
    <property type="entry name" value="PRK03352.1"/>
    <property type="match status" value="1"/>
</dbReference>
<dbReference type="RefSeq" id="WP_170197146.1">
    <property type="nucleotide sequence ID" value="NZ_JABBNB010000038.1"/>
</dbReference>
<evidence type="ECO:0000256" key="17">
    <source>
        <dbReference type="ARBA" id="ARBA00049244"/>
    </source>
</evidence>
<dbReference type="GO" id="GO:0042276">
    <property type="term" value="P:error-prone translesion synthesis"/>
    <property type="evidence" value="ECO:0007669"/>
    <property type="project" value="TreeGrafter"/>
</dbReference>
<evidence type="ECO:0000256" key="15">
    <source>
        <dbReference type="ARBA" id="ARBA00023204"/>
    </source>
</evidence>
<keyword evidence="20" id="KW-1185">Reference proteome</keyword>
<dbReference type="EMBL" id="JABBNB010000038">
    <property type="protein sequence ID" value="NMO04642.1"/>
    <property type="molecule type" value="Genomic_DNA"/>
</dbReference>
<evidence type="ECO:0000256" key="10">
    <source>
        <dbReference type="ARBA" id="ARBA00022723"/>
    </source>
</evidence>
<dbReference type="InterPro" id="IPR043128">
    <property type="entry name" value="Rev_trsase/Diguanyl_cyclase"/>
</dbReference>
<evidence type="ECO:0000256" key="16">
    <source>
        <dbReference type="ARBA" id="ARBA00025589"/>
    </source>
</evidence>
<evidence type="ECO:0000256" key="4">
    <source>
        <dbReference type="ARBA" id="ARBA00012417"/>
    </source>
</evidence>
<evidence type="ECO:0000256" key="9">
    <source>
        <dbReference type="ARBA" id="ARBA00022705"/>
    </source>
</evidence>
<gene>
    <name evidence="19" type="ORF">HH308_25815</name>
</gene>
<evidence type="ECO:0000313" key="20">
    <source>
        <dbReference type="Proteomes" id="UP000550729"/>
    </source>
</evidence>
<organism evidence="19 20">
    <name type="scientific">Gordonia asplenii</name>
    <dbReference type="NCBI Taxonomy" id="2725283"/>
    <lineage>
        <taxon>Bacteria</taxon>
        <taxon>Bacillati</taxon>
        <taxon>Actinomycetota</taxon>
        <taxon>Actinomycetes</taxon>
        <taxon>Mycobacteriales</taxon>
        <taxon>Gordoniaceae</taxon>
        <taxon>Gordonia</taxon>
    </lineage>
</organism>
<dbReference type="SUPFAM" id="SSF100879">
    <property type="entry name" value="Lesion bypass DNA polymerase (Y-family), little finger domain"/>
    <property type="match status" value="1"/>
</dbReference>
<keyword evidence="6" id="KW-0963">Cytoplasm</keyword>
<evidence type="ECO:0000256" key="7">
    <source>
        <dbReference type="ARBA" id="ARBA00022679"/>
    </source>
</evidence>
<evidence type="ECO:0000256" key="2">
    <source>
        <dbReference type="ARBA" id="ARBA00004496"/>
    </source>
</evidence>
<evidence type="ECO:0000313" key="19">
    <source>
        <dbReference type="EMBL" id="NMO04642.1"/>
    </source>
</evidence>
<dbReference type="InterPro" id="IPR050116">
    <property type="entry name" value="DNA_polymerase-Y"/>
</dbReference>
<evidence type="ECO:0000256" key="5">
    <source>
        <dbReference type="ARBA" id="ARBA00022457"/>
    </source>
</evidence>
<dbReference type="InterPro" id="IPR053848">
    <property type="entry name" value="IMS_HHH_1"/>
</dbReference>
<evidence type="ECO:0000256" key="6">
    <source>
        <dbReference type="ARBA" id="ARBA00022490"/>
    </source>
</evidence>
<dbReference type="PROSITE" id="PS50173">
    <property type="entry name" value="UMUC"/>
    <property type="match status" value="1"/>
</dbReference>
<dbReference type="GO" id="GO:0003887">
    <property type="term" value="F:DNA-directed DNA polymerase activity"/>
    <property type="evidence" value="ECO:0007669"/>
    <property type="project" value="UniProtKB-KW"/>
</dbReference>
<dbReference type="Proteomes" id="UP000550729">
    <property type="component" value="Unassembled WGS sequence"/>
</dbReference>
<dbReference type="Pfam" id="PF00817">
    <property type="entry name" value="IMS"/>
    <property type="match status" value="1"/>
</dbReference>
<dbReference type="InterPro" id="IPR022880">
    <property type="entry name" value="DNApol_IV"/>
</dbReference>
<evidence type="ECO:0000256" key="13">
    <source>
        <dbReference type="ARBA" id="ARBA00022932"/>
    </source>
</evidence>
<dbReference type="GO" id="GO:0046872">
    <property type="term" value="F:metal ion binding"/>
    <property type="evidence" value="ECO:0007669"/>
    <property type="project" value="UniProtKB-KW"/>
</dbReference>
<comment type="similarity">
    <text evidence="3">Belongs to the DNA polymerase type-Y family.</text>
</comment>
<keyword evidence="9" id="KW-0235">DNA replication</keyword>
<dbReference type="InterPro" id="IPR001126">
    <property type="entry name" value="UmuC"/>
</dbReference>
<evidence type="ECO:0000259" key="18">
    <source>
        <dbReference type="PROSITE" id="PS50173"/>
    </source>
</evidence>
<keyword evidence="10" id="KW-0479">Metal-binding</keyword>
<dbReference type="CDD" id="cd03586">
    <property type="entry name" value="PolY_Pol_IV_kappa"/>
    <property type="match status" value="1"/>
</dbReference>
<keyword evidence="12" id="KW-0460">Magnesium</keyword>